<sequence length="61" mass="7073">MPPNKSVSEKVVRMRAKEKSRRARANWPQGPKLKPSHEESKLGFSLPEQRAKLESKRPHLK</sequence>
<evidence type="ECO:0008006" key="4">
    <source>
        <dbReference type="Google" id="ProtNLM"/>
    </source>
</evidence>
<evidence type="ECO:0000313" key="3">
    <source>
        <dbReference type="Proteomes" id="UP000008022"/>
    </source>
</evidence>
<accession>A0A0E0R731</accession>
<reference evidence="2" key="2">
    <citation type="submission" date="2015-06" db="UniProtKB">
        <authorList>
            <consortium name="EnsemblPlants"/>
        </authorList>
    </citation>
    <scope>IDENTIFICATION</scope>
</reference>
<feature type="compositionally biased region" description="Basic and acidic residues" evidence="1">
    <location>
        <begin position="49"/>
        <end position="61"/>
    </location>
</feature>
<dbReference type="EnsemblPlants" id="ORUFI11G10510.1">
    <property type="protein sequence ID" value="ORUFI11G10510.1"/>
    <property type="gene ID" value="ORUFI11G10510"/>
</dbReference>
<name>A0A0E0R731_ORYRU</name>
<keyword evidence="3" id="KW-1185">Reference proteome</keyword>
<evidence type="ECO:0000256" key="1">
    <source>
        <dbReference type="SAM" id="MobiDB-lite"/>
    </source>
</evidence>
<dbReference type="HOGENOM" id="CLU_2926747_0_0_1"/>
<dbReference type="Gramene" id="ORUFI11G10510.1">
    <property type="protein sequence ID" value="ORUFI11G10510.1"/>
    <property type="gene ID" value="ORUFI11G10510"/>
</dbReference>
<feature type="compositionally biased region" description="Basic and acidic residues" evidence="1">
    <location>
        <begin position="7"/>
        <end position="17"/>
    </location>
</feature>
<evidence type="ECO:0000313" key="2">
    <source>
        <dbReference type="EnsemblPlants" id="ORUFI11G10510.1"/>
    </source>
</evidence>
<dbReference type="Proteomes" id="UP000008022">
    <property type="component" value="Unassembled WGS sequence"/>
</dbReference>
<dbReference type="AlphaFoldDB" id="A0A0E0R731"/>
<protein>
    <recommendedName>
        <fullName evidence="4">TPX2 C-terminal domain-containing protein</fullName>
    </recommendedName>
</protein>
<proteinExistence type="predicted"/>
<feature type="region of interest" description="Disordered" evidence="1">
    <location>
        <begin position="1"/>
        <end position="61"/>
    </location>
</feature>
<reference evidence="3" key="1">
    <citation type="submission" date="2013-06" db="EMBL/GenBank/DDBJ databases">
        <authorList>
            <person name="Zhao Q."/>
        </authorList>
    </citation>
    <scope>NUCLEOTIDE SEQUENCE</scope>
    <source>
        <strain evidence="3">cv. W1943</strain>
    </source>
</reference>
<organism evidence="2 3">
    <name type="scientific">Oryza rufipogon</name>
    <name type="common">Brownbeard rice</name>
    <name type="synonym">Asian wild rice</name>
    <dbReference type="NCBI Taxonomy" id="4529"/>
    <lineage>
        <taxon>Eukaryota</taxon>
        <taxon>Viridiplantae</taxon>
        <taxon>Streptophyta</taxon>
        <taxon>Embryophyta</taxon>
        <taxon>Tracheophyta</taxon>
        <taxon>Spermatophyta</taxon>
        <taxon>Magnoliopsida</taxon>
        <taxon>Liliopsida</taxon>
        <taxon>Poales</taxon>
        <taxon>Poaceae</taxon>
        <taxon>BOP clade</taxon>
        <taxon>Oryzoideae</taxon>
        <taxon>Oryzeae</taxon>
        <taxon>Oryzinae</taxon>
        <taxon>Oryza</taxon>
    </lineage>
</organism>